<accession>A0A1G2CGG2</accession>
<keyword evidence="1" id="KW-0472">Membrane</keyword>
<protein>
    <submittedName>
        <fullName evidence="2">Uncharacterized protein</fullName>
    </submittedName>
</protein>
<gene>
    <name evidence="2" type="ORF">A3B13_01150</name>
</gene>
<proteinExistence type="predicted"/>
<sequence length="126" mass="13233">MDFIYGVILKVLSVETVLAQGGNLSPDGGRLQPDGGNFPGPITLLNPLGAATFAELVQKILEALFTLSIPIVSIMVMVGGYYILTAAGNEERLKTGRNTITYAVIGFAVILIANGVVSLIRQLTGV</sequence>
<comment type="caution">
    <text evidence="2">The sequence shown here is derived from an EMBL/GenBank/DDBJ whole genome shotgun (WGS) entry which is preliminary data.</text>
</comment>
<evidence type="ECO:0000313" key="3">
    <source>
        <dbReference type="Proteomes" id="UP000176287"/>
    </source>
</evidence>
<feature type="transmembrane region" description="Helical" evidence="1">
    <location>
        <begin position="63"/>
        <end position="84"/>
    </location>
</feature>
<evidence type="ECO:0000256" key="1">
    <source>
        <dbReference type="SAM" id="Phobius"/>
    </source>
</evidence>
<dbReference type="Pfam" id="PF18895">
    <property type="entry name" value="T4SS_pilin"/>
    <property type="match status" value="1"/>
</dbReference>
<dbReference type="AlphaFoldDB" id="A0A1G2CGG2"/>
<dbReference type="STRING" id="1798649.A3B13_01150"/>
<dbReference type="EMBL" id="MHKZ01000023">
    <property type="protein sequence ID" value="OGZ00317.1"/>
    <property type="molecule type" value="Genomic_DNA"/>
</dbReference>
<keyword evidence="1" id="KW-0812">Transmembrane</keyword>
<organism evidence="2 3">
    <name type="scientific">Candidatus Liptonbacteria bacterium RIFCSPLOWO2_01_FULL_45_15</name>
    <dbReference type="NCBI Taxonomy" id="1798649"/>
    <lineage>
        <taxon>Bacteria</taxon>
        <taxon>Candidatus Liptoniibacteriota</taxon>
    </lineage>
</organism>
<evidence type="ECO:0000313" key="2">
    <source>
        <dbReference type="EMBL" id="OGZ00317.1"/>
    </source>
</evidence>
<feature type="transmembrane region" description="Helical" evidence="1">
    <location>
        <begin position="99"/>
        <end position="120"/>
    </location>
</feature>
<keyword evidence="1" id="KW-1133">Transmembrane helix</keyword>
<name>A0A1G2CGG2_9BACT</name>
<reference evidence="2 3" key="1">
    <citation type="journal article" date="2016" name="Nat. Commun.">
        <title>Thousands of microbial genomes shed light on interconnected biogeochemical processes in an aquifer system.</title>
        <authorList>
            <person name="Anantharaman K."/>
            <person name="Brown C.T."/>
            <person name="Hug L.A."/>
            <person name="Sharon I."/>
            <person name="Castelle C.J."/>
            <person name="Probst A.J."/>
            <person name="Thomas B.C."/>
            <person name="Singh A."/>
            <person name="Wilkins M.J."/>
            <person name="Karaoz U."/>
            <person name="Brodie E.L."/>
            <person name="Williams K.H."/>
            <person name="Hubbard S.S."/>
            <person name="Banfield J.F."/>
        </authorList>
    </citation>
    <scope>NUCLEOTIDE SEQUENCE [LARGE SCALE GENOMIC DNA]</scope>
</reference>
<dbReference type="Proteomes" id="UP000176287">
    <property type="component" value="Unassembled WGS sequence"/>
</dbReference>
<dbReference type="InterPro" id="IPR043993">
    <property type="entry name" value="T4SS_pilin"/>
</dbReference>